<dbReference type="AlphaFoldDB" id="A0A0A9FG06"/>
<protein>
    <submittedName>
        <fullName evidence="1">Uncharacterized protein</fullName>
    </submittedName>
</protein>
<accession>A0A0A9FG06</accession>
<dbReference type="EMBL" id="GBRH01188840">
    <property type="protein sequence ID" value="JAE09056.1"/>
    <property type="molecule type" value="Transcribed_RNA"/>
</dbReference>
<proteinExistence type="predicted"/>
<reference evidence="1" key="1">
    <citation type="submission" date="2014-09" db="EMBL/GenBank/DDBJ databases">
        <authorList>
            <person name="Magalhaes I.L.F."/>
            <person name="Oliveira U."/>
            <person name="Santos F.R."/>
            <person name="Vidigal T.H.D.A."/>
            <person name="Brescovit A.D."/>
            <person name="Santos A.J."/>
        </authorList>
    </citation>
    <scope>NUCLEOTIDE SEQUENCE</scope>
    <source>
        <tissue evidence="1">Shoot tissue taken approximately 20 cm above the soil surface</tissue>
    </source>
</reference>
<evidence type="ECO:0000313" key="1">
    <source>
        <dbReference type="EMBL" id="JAE09056.1"/>
    </source>
</evidence>
<reference evidence="1" key="2">
    <citation type="journal article" date="2015" name="Data Brief">
        <title>Shoot transcriptome of the giant reed, Arundo donax.</title>
        <authorList>
            <person name="Barrero R.A."/>
            <person name="Guerrero F.D."/>
            <person name="Moolhuijzen P."/>
            <person name="Goolsby J.A."/>
            <person name="Tidwell J."/>
            <person name="Bellgard S.E."/>
            <person name="Bellgard M.I."/>
        </authorList>
    </citation>
    <scope>NUCLEOTIDE SEQUENCE</scope>
    <source>
        <tissue evidence="1">Shoot tissue taken approximately 20 cm above the soil surface</tissue>
    </source>
</reference>
<sequence>MQGKLLLPHILFLVKMISLLTSVSATCYVFCPFTRSFPTSTTKQELPCLL</sequence>
<name>A0A0A9FG06_ARUDO</name>
<organism evidence="1">
    <name type="scientific">Arundo donax</name>
    <name type="common">Giant reed</name>
    <name type="synonym">Donax arundinaceus</name>
    <dbReference type="NCBI Taxonomy" id="35708"/>
    <lineage>
        <taxon>Eukaryota</taxon>
        <taxon>Viridiplantae</taxon>
        <taxon>Streptophyta</taxon>
        <taxon>Embryophyta</taxon>
        <taxon>Tracheophyta</taxon>
        <taxon>Spermatophyta</taxon>
        <taxon>Magnoliopsida</taxon>
        <taxon>Liliopsida</taxon>
        <taxon>Poales</taxon>
        <taxon>Poaceae</taxon>
        <taxon>PACMAD clade</taxon>
        <taxon>Arundinoideae</taxon>
        <taxon>Arundineae</taxon>
        <taxon>Arundo</taxon>
    </lineage>
</organism>